<feature type="domain" description="Radical SAM core" evidence="6">
    <location>
        <begin position="472"/>
        <end position="684"/>
    </location>
</feature>
<reference evidence="7 8" key="1">
    <citation type="submission" date="2021-04" db="EMBL/GenBank/DDBJ databases">
        <title>Genome analysis of Polyangium sp.</title>
        <authorList>
            <person name="Li Y."/>
            <person name="Wang J."/>
        </authorList>
    </citation>
    <scope>NUCLEOTIDE SEQUENCE [LARGE SCALE GENOMIC DNA]</scope>
    <source>
        <strain evidence="7 8">SDU14</strain>
    </source>
</reference>
<dbReference type="PANTHER" id="PTHR43409">
    <property type="entry name" value="ANAEROBIC MAGNESIUM-PROTOPORPHYRIN IX MONOMETHYL ESTER CYCLASE-RELATED"/>
    <property type="match status" value="1"/>
</dbReference>
<dbReference type="Proteomes" id="UP001151081">
    <property type="component" value="Unassembled WGS sequence"/>
</dbReference>
<dbReference type="InterPro" id="IPR006638">
    <property type="entry name" value="Elp3/MiaA/NifB-like_rSAM"/>
</dbReference>
<dbReference type="PANTHER" id="PTHR43409:SF7">
    <property type="entry name" value="BLL1977 PROTEIN"/>
    <property type="match status" value="1"/>
</dbReference>
<dbReference type="Gene3D" id="3.20.20.70">
    <property type="entry name" value="Aldolase class I"/>
    <property type="match status" value="1"/>
</dbReference>
<dbReference type="SFLD" id="SFLDG01082">
    <property type="entry name" value="B12-binding_domain_containing"/>
    <property type="match status" value="1"/>
</dbReference>
<dbReference type="RefSeq" id="WP_272419518.1">
    <property type="nucleotide sequence ID" value="NZ_JAGTJJ010000003.1"/>
</dbReference>
<name>A0A9X4AQZ0_9BACT</name>
<gene>
    <name evidence="7" type="ORF">KEG57_10285</name>
</gene>
<dbReference type="Pfam" id="PF04055">
    <property type="entry name" value="Radical_SAM"/>
    <property type="match status" value="2"/>
</dbReference>
<evidence type="ECO:0000313" key="8">
    <source>
        <dbReference type="Proteomes" id="UP001151081"/>
    </source>
</evidence>
<protein>
    <submittedName>
        <fullName evidence="7">Radical SAM protein</fullName>
    </submittedName>
</protein>
<dbReference type="GO" id="GO:0003824">
    <property type="term" value="F:catalytic activity"/>
    <property type="evidence" value="ECO:0007669"/>
    <property type="project" value="InterPro"/>
</dbReference>
<dbReference type="SFLD" id="SFLDG01067">
    <property type="entry name" value="SPASM/twitch_domain_containing"/>
    <property type="match status" value="1"/>
</dbReference>
<dbReference type="InterPro" id="IPR013785">
    <property type="entry name" value="Aldolase_TIM"/>
</dbReference>
<feature type="domain" description="Radical SAM core" evidence="6">
    <location>
        <begin position="219"/>
        <end position="466"/>
    </location>
</feature>
<accession>A0A9X4AQZ0</accession>
<evidence type="ECO:0000256" key="2">
    <source>
        <dbReference type="ARBA" id="ARBA00022691"/>
    </source>
</evidence>
<keyword evidence="5" id="KW-0411">Iron-sulfur</keyword>
<comment type="caution">
    <text evidence="7">The sequence shown here is derived from an EMBL/GenBank/DDBJ whole genome shotgun (WGS) entry which is preliminary data.</text>
</comment>
<dbReference type="CDD" id="cd01335">
    <property type="entry name" value="Radical_SAM"/>
    <property type="match status" value="2"/>
</dbReference>
<dbReference type="GO" id="GO:0051536">
    <property type="term" value="F:iron-sulfur cluster binding"/>
    <property type="evidence" value="ECO:0007669"/>
    <property type="project" value="UniProtKB-KW"/>
</dbReference>
<evidence type="ECO:0000256" key="5">
    <source>
        <dbReference type="ARBA" id="ARBA00023014"/>
    </source>
</evidence>
<proteinExistence type="predicted"/>
<dbReference type="EMBL" id="JAGTJJ010000003">
    <property type="protein sequence ID" value="MDC3980886.1"/>
    <property type="molecule type" value="Genomic_DNA"/>
</dbReference>
<keyword evidence="2" id="KW-0949">S-adenosyl-L-methionine</keyword>
<evidence type="ECO:0000256" key="3">
    <source>
        <dbReference type="ARBA" id="ARBA00022723"/>
    </source>
</evidence>
<dbReference type="GO" id="GO:0046872">
    <property type="term" value="F:metal ion binding"/>
    <property type="evidence" value="ECO:0007669"/>
    <property type="project" value="UniProtKB-KW"/>
</dbReference>
<dbReference type="SFLD" id="SFLDS00029">
    <property type="entry name" value="Radical_SAM"/>
    <property type="match status" value="2"/>
</dbReference>
<evidence type="ECO:0000256" key="1">
    <source>
        <dbReference type="ARBA" id="ARBA00001966"/>
    </source>
</evidence>
<dbReference type="InterPro" id="IPR023404">
    <property type="entry name" value="rSAM_horseshoe"/>
</dbReference>
<dbReference type="SUPFAM" id="SSF102114">
    <property type="entry name" value="Radical SAM enzymes"/>
    <property type="match status" value="2"/>
</dbReference>
<dbReference type="PROSITE" id="PS51918">
    <property type="entry name" value="RADICAL_SAM"/>
    <property type="match status" value="2"/>
</dbReference>
<evidence type="ECO:0000313" key="7">
    <source>
        <dbReference type="EMBL" id="MDC3980886.1"/>
    </source>
</evidence>
<keyword evidence="8" id="KW-1185">Reference proteome</keyword>
<keyword evidence="3" id="KW-0479">Metal-binding</keyword>
<comment type="cofactor">
    <cofactor evidence="1">
        <name>[4Fe-4S] cluster</name>
        <dbReference type="ChEBI" id="CHEBI:49883"/>
    </cofactor>
</comment>
<dbReference type="SMART" id="SM00729">
    <property type="entry name" value="Elp3"/>
    <property type="match status" value="1"/>
</dbReference>
<keyword evidence="4" id="KW-0408">Iron</keyword>
<evidence type="ECO:0000259" key="6">
    <source>
        <dbReference type="PROSITE" id="PS51918"/>
    </source>
</evidence>
<dbReference type="AlphaFoldDB" id="A0A9X4AQZ0"/>
<sequence>MSRIAIVFPPIRVSRDFIDYPYFADLGALQAAAVLRASGFEVDLVDALAMEGATLASHDDDPGYVQLGAPLDKVLARVSDESDAVLVAYTPFHRPPSRDDLLGKLLAGLAAHRPDRPLVLADLYQSGQHVVDVPSSEILAAYPEVSALIRYEAEGVLARVFSDLVRQGRPKEPFALVPEEPPRLDDLPLPAWDLVDLPAYFAFHEATIRGLGRPHWAFPIDGRSAPILTSRGCPYRCVHCSSNPTARKDGELVRPKTQRRYGPAYLDRLLGDLAARGVRRVHLLDELVNVNERHFDVVLDLLEKHDLRFEIPNGVRADYVLPRHVEAMKGRMTTLSVSAESGVQRVVDEVVDKQLDLGAIKEAAKRAHEVSLPMLVHFMIGLPGETKRDINGTLAFALDLFEETGAFPSVQFATPLPGTRLGAEAKKKGRALPVVNDWGPRFQQTPTIETDAFTAEDLRRFKWTFDQRIGASQGPKKVIMNVTYKCNNRCTFCATGTRTQFDGDVDRQRELLVKYRKLGVTLLDFDGGEPTLNPNLVRLVQFARRIGYERVNVTTNARMSSYEEFAKKLVHSGVTSILTSIHGPDAQTHAQNVGVAEAFDQTIAGVKNFVRLAPPGVELGANITITKSNHKKLHDVAALVFDLGLRWFNIQFLTPFGRATSSVCPDTSVAAKETMRVIDDFRDRMKIQVINLPFCFMPGYEEFLLGDMLKLERHMLFVNNEEVNLFEYLRERRVKKPVCATCPHEVFCGGFYELEDVPEPTWLIQPEDLVRPIAADVPRPFARH</sequence>
<dbReference type="Gene3D" id="3.80.30.20">
    <property type="entry name" value="tm_1862 like domain"/>
    <property type="match status" value="1"/>
</dbReference>
<evidence type="ECO:0000256" key="4">
    <source>
        <dbReference type="ARBA" id="ARBA00023004"/>
    </source>
</evidence>
<organism evidence="7 8">
    <name type="scientific">Polyangium jinanense</name>
    <dbReference type="NCBI Taxonomy" id="2829994"/>
    <lineage>
        <taxon>Bacteria</taxon>
        <taxon>Pseudomonadati</taxon>
        <taxon>Myxococcota</taxon>
        <taxon>Polyangia</taxon>
        <taxon>Polyangiales</taxon>
        <taxon>Polyangiaceae</taxon>
        <taxon>Polyangium</taxon>
    </lineage>
</organism>
<dbReference type="InterPro" id="IPR058240">
    <property type="entry name" value="rSAM_sf"/>
</dbReference>
<dbReference type="InterPro" id="IPR051198">
    <property type="entry name" value="BchE-like"/>
</dbReference>
<dbReference type="InterPro" id="IPR007197">
    <property type="entry name" value="rSAM"/>
</dbReference>